<feature type="transmembrane region" description="Helical" evidence="6">
    <location>
        <begin position="79"/>
        <end position="101"/>
    </location>
</feature>
<evidence type="ECO:0000256" key="3">
    <source>
        <dbReference type="ARBA" id="ARBA00022989"/>
    </source>
</evidence>
<sequence>MTTPHPEEQPTLNDAPVPALPEPEPETETKVRGSLAGGTWIALISGALLLILLLVFILQNQQQADLHLFAWTFQVPTGVGVLLAAIVGALIMAIVGGVRMLELRRQVKRAQLG</sequence>
<evidence type="ECO:0000259" key="7">
    <source>
        <dbReference type="Pfam" id="PF06305"/>
    </source>
</evidence>
<evidence type="ECO:0000256" key="1">
    <source>
        <dbReference type="ARBA" id="ARBA00022475"/>
    </source>
</evidence>
<evidence type="ECO:0000256" key="4">
    <source>
        <dbReference type="ARBA" id="ARBA00023136"/>
    </source>
</evidence>
<dbReference type="Proteomes" id="UP000515570">
    <property type="component" value="Chromosome"/>
</dbReference>
<gene>
    <name evidence="8" type="ORF">HW450_02010</name>
</gene>
<keyword evidence="4 6" id="KW-0472">Membrane</keyword>
<evidence type="ECO:0000313" key="9">
    <source>
        <dbReference type="Proteomes" id="UP000515570"/>
    </source>
</evidence>
<feature type="domain" description="Lipopolysaccharide assembly protein A" evidence="7">
    <location>
        <begin position="59"/>
        <end position="111"/>
    </location>
</feature>
<protein>
    <submittedName>
        <fullName evidence="8">DUF1049 domain-containing protein</fullName>
    </submittedName>
</protein>
<feature type="region of interest" description="Disordered" evidence="5">
    <location>
        <begin position="1"/>
        <end position="30"/>
    </location>
</feature>
<keyword evidence="2 6" id="KW-0812">Transmembrane</keyword>
<feature type="transmembrane region" description="Helical" evidence="6">
    <location>
        <begin position="40"/>
        <end position="59"/>
    </location>
</feature>
<dbReference type="RefSeq" id="WP_182386368.1">
    <property type="nucleotide sequence ID" value="NZ_CP059833.1"/>
</dbReference>
<keyword evidence="1" id="KW-1003">Cell membrane</keyword>
<organism evidence="8 9">
    <name type="scientific">Corynebacterium hindlerae</name>
    <dbReference type="NCBI Taxonomy" id="699041"/>
    <lineage>
        <taxon>Bacteria</taxon>
        <taxon>Bacillati</taxon>
        <taxon>Actinomycetota</taxon>
        <taxon>Actinomycetes</taxon>
        <taxon>Mycobacteriales</taxon>
        <taxon>Corynebacteriaceae</taxon>
        <taxon>Corynebacterium</taxon>
    </lineage>
</organism>
<evidence type="ECO:0000313" key="8">
    <source>
        <dbReference type="EMBL" id="QMV85547.1"/>
    </source>
</evidence>
<proteinExistence type="predicted"/>
<keyword evidence="3 6" id="KW-1133">Transmembrane helix</keyword>
<dbReference type="EMBL" id="CP059833">
    <property type="protein sequence ID" value="QMV85547.1"/>
    <property type="molecule type" value="Genomic_DNA"/>
</dbReference>
<dbReference type="Pfam" id="PF06305">
    <property type="entry name" value="LapA_dom"/>
    <property type="match status" value="1"/>
</dbReference>
<reference evidence="8 9" key="1">
    <citation type="submission" date="2020-07" db="EMBL/GenBank/DDBJ databases">
        <title>non toxigenic Corynebacterium sp. nov from a clinical source.</title>
        <authorList>
            <person name="Bernier A.-M."/>
            <person name="Bernard K."/>
        </authorList>
    </citation>
    <scope>NUCLEOTIDE SEQUENCE [LARGE SCALE GENOMIC DNA]</scope>
    <source>
        <strain evidence="9">NML 93-0612</strain>
    </source>
</reference>
<dbReference type="InterPro" id="IPR010445">
    <property type="entry name" value="LapA_dom"/>
</dbReference>
<evidence type="ECO:0000256" key="6">
    <source>
        <dbReference type="SAM" id="Phobius"/>
    </source>
</evidence>
<dbReference type="AlphaFoldDB" id="A0A7G5FG06"/>
<name>A0A7G5FG06_9CORY</name>
<evidence type="ECO:0000256" key="5">
    <source>
        <dbReference type="SAM" id="MobiDB-lite"/>
    </source>
</evidence>
<dbReference type="GO" id="GO:0005886">
    <property type="term" value="C:plasma membrane"/>
    <property type="evidence" value="ECO:0007669"/>
    <property type="project" value="InterPro"/>
</dbReference>
<keyword evidence="9" id="KW-1185">Reference proteome</keyword>
<accession>A0A7G5FG06</accession>
<evidence type="ECO:0000256" key="2">
    <source>
        <dbReference type="ARBA" id="ARBA00022692"/>
    </source>
</evidence>